<reference evidence="3" key="1">
    <citation type="submission" date="2020-01" db="EMBL/GenBank/DDBJ databases">
        <title>'Steroidobacter agaridevorans' sp. nov., agar-degrading bacteria isolated from rhizosphere soils.</title>
        <authorList>
            <person name="Ikenaga M."/>
            <person name="Kataoka M."/>
            <person name="Murouchi A."/>
            <person name="Katsuragi S."/>
            <person name="Sakai M."/>
        </authorList>
    </citation>
    <scope>NUCLEOTIDE SEQUENCE [LARGE SCALE GENOMIC DNA]</scope>
    <source>
        <strain evidence="3">YU21-B</strain>
    </source>
</reference>
<dbReference type="Proteomes" id="UP000445000">
    <property type="component" value="Unassembled WGS sequence"/>
</dbReference>
<accession>A0A829YK23</accession>
<feature type="chain" id="PRO_5032677426" description="Polyketide cyclase" evidence="1">
    <location>
        <begin position="32"/>
        <end position="217"/>
    </location>
</feature>
<proteinExistence type="predicted"/>
<keyword evidence="3" id="KW-1185">Reference proteome</keyword>
<dbReference type="SUPFAM" id="SSF55961">
    <property type="entry name" value="Bet v1-like"/>
    <property type="match status" value="1"/>
</dbReference>
<dbReference type="Gene3D" id="3.30.530.20">
    <property type="match status" value="1"/>
</dbReference>
<dbReference type="AlphaFoldDB" id="A0A829YK23"/>
<evidence type="ECO:0000313" key="2">
    <source>
        <dbReference type="EMBL" id="GFE83580.1"/>
    </source>
</evidence>
<protein>
    <recommendedName>
        <fullName evidence="4">Polyketide cyclase</fullName>
    </recommendedName>
</protein>
<dbReference type="EMBL" id="BLJN01000006">
    <property type="protein sequence ID" value="GFE83580.1"/>
    <property type="molecule type" value="Genomic_DNA"/>
</dbReference>
<organism evidence="2 3">
    <name type="scientific">Steroidobacter agaridevorans</name>
    <dbReference type="NCBI Taxonomy" id="2695856"/>
    <lineage>
        <taxon>Bacteria</taxon>
        <taxon>Pseudomonadati</taxon>
        <taxon>Pseudomonadota</taxon>
        <taxon>Gammaproteobacteria</taxon>
        <taxon>Steroidobacterales</taxon>
        <taxon>Steroidobacteraceae</taxon>
        <taxon>Steroidobacter</taxon>
    </lineage>
</organism>
<gene>
    <name evidence="2" type="ORF">GCM10011487_55800</name>
</gene>
<evidence type="ECO:0008006" key="4">
    <source>
        <dbReference type="Google" id="ProtNLM"/>
    </source>
</evidence>
<evidence type="ECO:0000313" key="3">
    <source>
        <dbReference type="Proteomes" id="UP000445000"/>
    </source>
</evidence>
<name>A0A829YK23_9GAMM</name>
<keyword evidence="1" id="KW-0732">Signal</keyword>
<comment type="caution">
    <text evidence="2">The sequence shown here is derived from an EMBL/GenBank/DDBJ whole genome shotgun (WGS) entry which is preliminary data.</text>
</comment>
<feature type="signal peptide" evidence="1">
    <location>
        <begin position="1"/>
        <end position="31"/>
    </location>
</feature>
<sequence>MDKIPRMRTYEYRFRFALTLAGLLLGGQSPACELPAGFVDPPRPDIAPLEELVAHTEQIDIARSLAAVMQAGRRPLSEGIRPTRDLPGVSGTRNLTSGGFGTVGARRLVCLTDGSIALEEVLHSEVHSERRRFRYVVWNYTSPKFRDVQYAVGEFIHTQPAPDQTRVNWTYRFALKEGRDPTLFRKDFLDSAFAEWMRSLLERGRSNAEAAPAADVE</sequence>
<dbReference type="InterPro" id="IPR023393">
    <property type="entry name" value="START-like_dom_sf"/>
</dbReference>
<evidence type="ECO:0000256" key="1">
    <source>
        <dbReference type="SAM" id="SignalP"/>
    </source>
</evidence>